<proteinExistence type="predicted"/>
<feature type="region of interest" description="Disordered" evidence="1">
    <location>
        <begin position="42"/>
        <end position="75"/>
    </location>
</feature>
<organism evidence="2 3">
    <name type="scientific">Sphaerisporangium melleum</name>
    <dbReference type="NCBI Taxonomy" id="321316"/>
    <lineage>
        <taxon>Bacteria</taxon>
        <taxon>Bacillati</taxon>
        <taxon>Actinomycetota</taxon>
        <taxon>Actinomycetes</taxon>
        <taxon>Streptosporangiales</taxon>
        <taxon>Streptosporangiaceae</taxon>
        <taxon>Sphaerisporangium</taxon>
    </lineage>
</organism>
<dbReference type="Proteomes" id="UP000645217">
    <property type="component" value="Unassembled WGS sequence"/>
</dbReference>
<gene>
    <name evidence="2" type="ORF">GCM10007964_11960</name>
</gene>
<accession>A0A917QVP5</accession>
<protein>
    <submittedName>
        <fullName evidence="2">Uncharacterized protein</fullName>
    </submittedName>
</protein>
<evidence type="ECO:0000313" key="2">
    <source>
        <dbReference type="EMBL" id="GGK70690.1"/>
    </source>
</evidence>
<comment type="caution">
    <text evidence="2">The sequence shown here is derived from an EMBL/GenBank/DDBJ whole genome shotgun (WGS) entry which is preliminary data.</text>
</comment>
<feature type="compositionally biased region" description="Low complexity" evidence="1">
    <location>
        <begin position="51"/>
        <end position="64"/>
    </location>
</feature>
<keyword evidence="3" id="KW-1185">Reference proteome</keyword>
<dbReference type="EMBL" id="BMNT01000005">
    <property type="protein sequence ID" value="GGK70690.1"/>
    <property type="molecule type" value="Genomic_DNA"/>
</dbReference>
<sequence>MVRSDTVSFRAFVQLRRGVGLGGRGVWVVGVGRGSVVREGFGVGVGDAPTEGDAGVEVGEAPAGEGSGVGDRREG</sequence>
<evidence type="ECO:0000313" key="3">
    <source>
        <dbReference type="Proteomes" id="UP000645217"/>
    </source>
</evidence>
<reference evidence="2" key="1">
    <citation type="journal article" date="2014" name="Int. J. Syst. Evol. Microbiol.">
        <title>Complete genome sequence of Corynebacterium casei LMG S-19264T (=DSM 44701T), isolated from a smear-ripened cheese.</title>
        <authorList>
            <consortium name="US DOE Joint Genome Institute (JGI-PGF)"/>
            <person name="Walter F."/>
            <person name="Albersmeier A."/>
            <person name="Kalinowski J."/>
            <person name="Ruckert C."/>
        </authorList>
    </citation>
    <scope>NUCLEOTIDE SEQUENCE</scope>
    <source>
        <strain evidence="2">JCM 13064</strain>
    </source>
</reference>
<reference evidence="2" key="2">
    <citation type="submission" date="2020-09" db="EMBL/GenBank/DDBJ databases">
        <authorList>
            <person name="Sun Q."/>
            <person name="Ohkuma M."/>
        </authorList>
    </citation>
    <scope>NUCLEOTIDE SEQUENCE</scope>
    <source>
        <strain evidence="2">JCM 13064</strain>
    </source>
</reference>
<dbReference type="AlphaFoldDB" id="A0A917QVP5"/>
<name>A0A917QVP5_9ACTN</name>
<evidence type="ECO:0000256" key="1">
    <source>
        <dbReference type="SAM" id="MobiDB-lite"/>
    </source>
</evidence>